<comment type="caution">
    <text evidence="2">The sequence shown here is derived from an EMBL/GenBank/DDBJ whole genome shotgun (WGS) entry which is preliminary data.</text>
</comment>
<dbReference type="InterPro" id="IPR004330">
    <property type="entry name" value="FAR1_DNA_bnd_dom"/>
</dbReference>
<reference evidence="2 3" key="1">
    <citation type="journal article" date="2023" name="Plants (Basel)">
        <title>Bridging the Gap: Combining Genomics and Transcriptomics Approaches to Understand Stylosanthes scabra, an Orphan Legume from the Brazilian Caatinga.</title>
        <authorList>
            <person name="Ferreira-Neto J.R.C."/>
            <person name="da Silva M.D."/>
            <person name="Binneck E."/>
            <person name="de Melo N.F."/>
            <person name="da Silva R.H."/>
            <person name="de Melo A.L.T.M."/>
            <person name="Pandolfi V."/>
            <person name="Bustamante F.O."/>
            <person name="Brasileiro-Vidal A.C."/>
            <person name="Benko-Iseppon A.M."/>
        </authorList>
    </citation>
    <scope>NUCLEOTIDE SEQUENCE [LARGE SCALE GENOMIC DNA]</scope>
    <source>
        <tissue evidence="2">Leaves</tissue>
    </source>
</reference>
<dbReference type="Pfam" id="PF03101">
    <property type="entry name" value="FAR1"/>
    <property type="match status" value="1"/>
</dbReference>
<name>A0ABU6QUI5_9FABA</name>
<keyword evidence="3" id="KW-1185">Reference proteome</keyword>
<dbReference type="Proteomes" id="UP001341840">
    <property type="component" value="Unassembled WGS sequence"/>
</dbReference>
<proteinExistence type="predicted"/>
<evidence type="ECO:0000313" key="2">
    <source>
        <dbReference type="EMBL" id="MED6115741.1"/>
    </source>
</evidence>
<dbReference type="EMBL" id="JASCZI010002009">
    <property type="protein sequence ID" value="MED6115741.1"/>
    <property type="molecule type" value="Genomic_DNA"/>
</dbReference>
<evidence type="ECO:0000313" key="3">
    <source>
        <dbReference type="Proteomes" id="UP001341840"/>
    </source>
</evidence>
<gene>
    <name evidence="2" type="ORF">PIB30_093605</name>
</gene>
<feature type="domain" description="FAR1" evidence="1">
    <location>
        <begin position="61"/>
        <end position="136"/>
    </location>
</feature>
<organism evidence="2 3">
    <name type="scientific">Stylosanthes scabra</name>
    <dbReference type="NCBI Taxonomy" id="79078"/>
    <lineage>
        <taxon>Eukaryota</taxon>
        <taxon>Viridiplantae</taxon>
        <taxon>Streptophyta</taxon>
        <taxon>Embryophyta</taxon>
        <taxon>Tracheophyta</taxon>
        <taxon>Spermatophyta</taxon>
        <taxon>Magnoliopsida</taxon>
        <taxon>eudicotyledons</taxon>
        <taxon>Gunneridae</taxon>
        <taxon>Pentapetalae</taxon>
        <taxon>rosids</taxon>
        <taxon>fabids</taxon>
        <taxon>Fabales</taxon>
        <taxon>Fabaceae</taxon>
        <taxon>Papilionoideae</taxon>
        <taxon>50 kb inversion clade</taxon>
        <taxon>dalbergioids sensu lato</taxon>
        <taxon>Dalbergieae</taxon>
        <taxon>Pterocarpus clade</taxon>
        <taxon>Stylosanthes</taxon>
    </lineage>
</organism>
<protein>
    <recommendedName>
        <fullName evidence="1">FAR1 domain-containing protein</fullName>
    </recommendedName>
</protein>
<dbReference type="PANTHER" id="PTHR46328">
    <property type="entry name" value="FAR-RED IMPAIRED RESPONSIVE (FAR1) FAMILY PROTEIN-RELATED"/>
    <property type="match status" value="1"/>
</dbReference>
<dbReference type="PANTHER" id="PTHR46328:SF27">
    <property type="entry name" value="OS12G0287500 PROTEIN"/>
    <property type="match status" value="1"/>
</dbReference>
<sequence>MDVNSKPLSSQDNVEDYVMNSAKENVCCICDCGDSSNKCDSVTVDDITNQTFETSDATYNIYVTYTKCVGFRIHKGDTTREKDGMHRRRRFFCNREGKRPKKFIYNPDRNNPDRKREHKALTQIGCETMLSVYFNTKSSI</sequence>
<evidence type="ECO:0000259" key="1">
    <source>
        <dbReference type="Pfam" id="PF03101"/>
    </source>
</evidence>
<accession>A0ABU6QUI5</accession>